<sequence>MADPIDFWFDFSSPYGYMMAERIDTLAAKHGREVKWRPFLLGAVFKHTGGQPLPSQPMKGPYSKHDLARSARFLGLPFTMPEAFPVSTHQACRVFYWLESRNPRLAHEFAIGVFHAYFVDGRDISQMDVLEGVAGKLDIAPEAVAGATADDAVKAHLREVCEVAIASGVFGSPFVVIDGEPFWGVDRLPQIERWLEQGGF</sequence>
<dbReference type="GO" id="GO:0004602">
    <property type="term" value="F:glutathione peroxidase activity"/>
    <property type="evidence" value="ECO:0007669"/>
    <property type="project" value="TreeGrafter"/>
</dbReference>
<dbReference type="PIRSF" id="PIRSF006386">
    <property type="entry name" value="HCCAis_GSTk"/>
    <property type="match status" value="1"/>
</dbReference>
<dbReference type="OrthoDB" id="8560325at2"/>
<dbReference type="InterPro" id="IPR036249">
    <property type="entry name" value="Thioredoxin-like_sf"/>
</dbReference>
<dbReference type="RefSeq" id="WP_102245915.1">
    <property type="nucleotide sequence ID" value="NZ_CP025682.1"/>
</dbReference>
<feature type="domain" description="DSBA-like thioredoxin" evidence="3">
    <location>
        <begin position="5"/>
        <end position="193"/>
    </location>
</feature>
<dbReference type="GO" id="GO:0004364">
    <property type="term" value="F:glutathione transferase activity"/>
    <property type="evidence" value="ECO:0007669"/>
    <property type="project" value="TreeGrafter"/>
</dbReference>
<dbReference type="Pfam" id="PF01323">
    <property type="entry name" value="DSBA"/>
    <property type="match status" value="1"/>
</dbReference>
<evidence type="ECO:0000256" key="2">
    <source>
        <dbReference type="PIRSR" id="PIRSR006386-1"/>
    </source>
</evidence>
<proteinExistence type="inferred from homology"/>
<dbReference type="Gene3D" id="3.40.30.10">
    <property type="entry name" value="Glutaredoxin"/>
    <property type="match status" value="1"/>
</dbReference>
<comment type="catalytic activity">
    <reaction evidence="1">
        <text>2-hydroxychromene-2-carboxylate = (3E)-4-(2-hydroxyphenyl)-2-oxobut-3-enoate</text>
        <dbReference type="Rhea" id="RHEA:27401"/>
        <dbReference type="ChEBI" id="CHEBI:59350"/>
        <dbReference type="ChEBI" id="CHEBI:59353"/>
        <dbReference type="EC" id="5.99.1.4"/>
    </reaction>
</comment>
<dbReference type="CDD" id="cd03022">
    <property type="entry name" value="DsbA_HCCA_Iso"/>
    <property type="match status" value="1"/>
</dbReference>
<evidence type="ECO:0000259" key="3">
    <source>
        <dbReference type="Pfam" id="PF01323"/>
    </source>
</evidence>
<protein>
    <recommendedName>
        <fullName evidence="1">2-hydroxychromene-2-carboxylate isomerase</fullName>
        <ecNumber evidence="1">5.99.1.4</ecNumber>
    </recommendedName>
</protein>
<dbReference type="GO" id="GO:1901170">
    <property type="term" value="P:naphthalene catabolic process"/>
    <property type="evidence" value="ECO:0007669"/>
    <property type="project" value="InterPro"/>
</dbReference>
<dbReference type="GO" id="GO:0006749">
    <property type="term" value="P:glutathione metabolic process"/>
    <property type="evidence" value="ECO:0007669"/>
    <property type="project" value="TreeGrafter"/>
</dbReference>
<comment type="similarity">
    <text evidence="1">Belongs to the GST superfamily. NadH family.</text>
</comment>
<dbReference type="GO" id="GO:0018845">
    <property type="term" value="F:2-hydroxychromene-2-carboxylate isomerase activity"/>
    <property type="evidence" value="ECO:0007669"/>
    <property type="project" value="UniProtKB-UniRule"/>
</dbReference>
<dbReference type="InterPro" id="IPR044087">
    <property type="entry name" value="NahD-like"/>
</dbReference>
<reference evidence="4 5" key="1">
    <citation type="submission" date="2018-01" db="EMBL/GenBank/DDBJ databases">
        <authorList>
            <person name="Fu G.-Y."/>
        </authorList>
    </citation>
    <scope>NUCLEOTIDE SEQUENCE [LARGE SCALE GENOMIC DNA]</scope>
    <source>
        <strain evidence="4 5">SY39</strain>
    </source>
</reference>
<dbReference type="EC" id="5.99.1.4" evidence="1"/>
<dbReference type="PANTHER" id="PTHR42943">
    <property type="entry name" value="GLUTATHIONE S-TRANSFERASE KAPPA"/>
    <property type="match status" value="1"/>
</dbReference>
<dbReference type="PANTHER" id="PTHR42943:SF2">
    <property type="entry name" value="GLUTATHIONE S-TRANSFERASE KAPPA 1"/>
    <property type="match status" value="1"/>
</dbReference>
<gene>
    <name evidence="4" type="ORF">C0099_02135</name>
</gene>
<evidence type="ECO:0000313" key="5">
    <source>
        <dbReference type="Proteomes" id="UP000242205"/>
    </source>
</evidence>
<dbReference type="EMBL" id="CP025682">
    <property type="protein sequence ID" value="AUN93841.1"/>
    <property type="molecule type" value="Genomic_DNA"/>
</dbReference>
<name>A0A2I6S3K2_9RHOO</name>
<dbReference type="AlphaFoldDB" id="A0A2I6S3K2"/>
<feature type="active site" description="Nucleophile" evidence="2">
    <location>
        <position position="13"/>
    </location>
</feature>
<dbReference type="InterPro" id="IPR014440">
    <property type="entry name" value="HCCAis_GSTk"/>
</dbReference>
<dbReference type="InterPro" id="IPR001853">
    <property type="entry name" value="DSBA-like_thioredoxin_dom"/>
</dbReference>
<dbReference type="SUPFAM" id="SSF52833">
    <property type="entry name" value="Thioredoxin-like"/>
    <property type="match status" value="1"/>
</dbReference>
<dbReference type="Proteomes" id="UP000242205">
    <property type="component" value="Chromosome"/>
</dbReference>
<dbReference type="KEGG" id="atw:C0099_02135"/>
<evidence type="ECO:0000256" key="1">
    <source>
        <dbReference type="PIRNR" id="PIRNR006386"/>
    </source>
</evidence>
<keyword evidence="1 4" id="KW-0413">Isomerase</keyword>
<keyword evidence="5" id="KW-1185">Reference proteome</keyword>
<evidence type="ECO:0000313" key="4">
    <source>
        <dbReference type="EMBL" id="AUN93841.1"/>
    </source>
</evidence>
<accession>A0A2I6S3K2</accession>
<organism evidence="4 5">
    <name type="scientific">Pseudazoarcus pumilus</name>
    <dbReference type="NCBI Taxonomy" id="2067960"/>
    <lineage>
        <taxon>Bacteria</taxon>
        <taxon>Pseudomonadati</taxon>
        <taxon>Pseudomonadota</taxon>
        <taxon>Betaproteobacteria</taxon>
        <taxon>Rhodocyclales</taxon>
        <taxon>Zoogloeaceae</taxon>
        <taxon>Pseudazoarcus</taxon>
    </lineage>
</organism>
<dbReference type="InterPro" id="IPR051924">
    <property type="entry name" value="GST_Kappa/NadH"/>
</dbReference>